<dbReference type="InParanoid" id="A0A1S4FPI3"/>
<dbReference type="GO" id="GO:0045095">
    <property type="term" value="C:keratin filament"/>
    <property type="evidence" value="ECO:0007669"/>
    <property type="project" value="TreeGrafter"/>
</dbReference>
<keyword evidence="4" id="KW-0175">Coiled coil</keyword>
<feature type="region of interest" description="Disordered" evidence="5">
    <location>
        <begin position="429"/>
        <end position="450"/>
    </location>
</feature>
<dbReference type="VEuPathDB" id="VectorBase:AAEL010185"/>
<dbReference type="AlphaFoldDB" id="A0A1S4FPI3"/>
<keyword evidence="2" id="KW-0963">Cytoplasm</keyword>
<dbReference type="PANTHER" id="PTHR31183">
    <property type="entry name" value="TRICHOPLEIN KERATIN FILAMENT-BINDING PROTEIN FAMILY MEMBER"/>
    <property type="match status" value="1"/>
</dbReference>
<dbReference type="EnsemblMetazoa" id="AAEL010185-RA">
    <property type="protein sequence ID" value="AAEL010185-PA"/>
    <property type="gene ID" value="AAEL010185"/>
</dbReference>
<evidence type="ECO:0000313" key="7">
    <source>
        <dbReference type="Proteomes" id="UP000008820"/>
    </source>
</evidence>
<feature type="compositionally biased region" description="Polar residues" evidence="5">
    <location>
        <begin position="438"/>
        <end position="450"/>
    </location>
</feature>
<evidence type="ECO:0000313" key="6">
    <source>
        <dbReference type="EnsemblMetazoa" id="AAEL010185-PA"/>
    </source>
</evidence>
<dbReference type="Proteomes" id="UP000008820">
    <property type="component" value="Chromosome 3"/>
</dbReference>
<protein>
    <submittedName>
        <fullName evidence="6">Uncharacterized protein</fullName>
    </submittedName>
</protein>
<keyword evidence="7" id="KW-1185">Reference proteome</keyword>
<dbReference type="GO" id="GO:0006915">
    <property type="term" value="P:apoptotic process"/>
    <property type="evidence" value="ECO:0007669"/>
    <property type="project" value="TreeGrafter"/>
</dbReference>
<feature type="coiled-coil region" evidence="4">
    <location>
        <begin position="162"/>
        <end position="251"/>
    </location>
</feature>
<name>A0A1S4FPI3_AEDAE</name>
<dbReference type="PANTHER" id="PTHR31183:SF2">
    <property type="entry name" value="TRICHOPLEIN KERATIN FILAMENT-BINDING PROTEIN"/>
    <property type="match status" value="1"/>
</dbReference>
<dbReference type="FunCoup" id="A0A1S4FPI3">
    <property type="interactions" value="467"/>
</dbReference>
<accession>A0A1S4FPI3</accession>
<reference evidence="6 7" key="1">
    <citation type="submission" date="2017-06" db="EMBL/GenBank/DDBJ databases">
        <title>Aedes aegypti genome working group (AGWG) sequencing and assembly.</title>
        <authorList>
            <consortium name="Aedes aegypti Genome Working Group (AGWG)"/>
            <person name="Matthews B.J."/>
        </authorList>
    </citation>
    <scope>NUCLEOTIDE SEQUENCE [LARGE SCALE GENOMIC DNA]</scope>
    <source>
        <strain evidence="6 7">LVP_AGWG</strain>
    </source>
</reference>
<proteinExistence type="predicted"/>
<gene>
    <name evidence="6" type="primary">5572948</name>
</gene>
<evidence type="ECO:0000256" key="2">
    <source>
        <dbReference type="ARBA" id="ARBA00022490"/>
    </source>
</evidence>
<feature type="coiled-coil region" evidence="4">
    <location>
        <begin position="51"/>
        <end position="128"/>
    </location>
</feature>
<comment type="subcellular location">
    <subcellularLocation>
        <location evidence="1">Cytoplasm</location>
        <location evidence="1">Cytoskeleton</location>
    </subcellularLocation>
</comment>
<evidence type="ECO:0000256" key="4">
    <source>
        <dbReference type="SAM" id="Coils"/>
    </source>
</evidence>
<evidence type="ECO:0000256" key="5">
    <source>
        <dbReference type="SAM" id="MobiDB-lite"/>
    </source>
</evidence>
<evidence type="ECO:0000256" key="3">
    <source>
        <dbReference type="ARBA" id="ARBA00023212"/>
    </source>
</evidence>
<organism evidence="6 7">
    <name type="scientific">Aedes aegypti</name>
    <name type="common">Yellowfever mosquito</name>
    <name type="synonym">Culex aegypti</name>
    <dbReference type="NCBI Taxonomy" id="7159"/>
    <lineage>
        <taxon>Eukaryota</taxon>
        <taxon>Metazoa</taxon>
        <taxon>Ecdysozoa</taxon>
        <taxon>Arthropoda</taxon>
        <taxon>Hexapoda</taxon>
        <taxon>Insecta</taxon>
        <taxon>Pterygota</taxon>
        <taxon>Neoptera</taxon>
        <taxon>Endopterygota</taxon>
        <taxon>Diptera</taxon>
        <taxon>Nematocera</taxon>
        <taxon>Culicoidea</taxon>
        <taxon>Culicidae</taxon>
        <taxon>Culicinae</taxon>
        <taxon>Aedini</taxon>
        <taxon>Aedes</taxon>
        <taxon>Stegomyia</taxon>
    </lineage>
</organism>
<keyword evidence="3" id="KW-0206">Cytoskeleton</keyword>
<dbReference type="OrthoDB" id="6431598at2759"/>
<evidence type="ECO:0000256" key="1">
    <source>
        <dbReference type="ARBA" id="ARBA00004245"/>
    </source>
</evidence>
<sequence>MKSAKLQAALAKRREAEQIKFQKSAAVERYYDQWSRITSRFDSWNSPQFYRQAEEAARQREEAEKREAAINERREKLRVQLQQEKDDFQREIKEKNRPKPKPIPTELLEGVRSRLNDIEEAKRRVDLEARLYTKWRMGYDRDAVILDSKNSNQAMAKLNWLDRQVELQLQNEKERKENQEREIRLHEEARRHEELLLEKSKLREQQIKELRVHQEVHVKELKAREQEMNELKMYEMRLRTKKEEFEKELDQLRVYNDRRRDRIVAMHNLRRIKMLLRERSEAVRNDLKHDLQLLKRIAIDNPESNESIDYLRKKFQLQYDLEVEQQTAIETMYESEAKHNLSKWEDKWNEEALIREQQLRCLLEDRIIDFETKLMDTIQRQRDLIEVRETHIKAIESANQQLKELMSEKARDTTVVGSSNQIRELLVQKDNGAKLSDSRPSTQNSHRSSTFSSIFPFDDLSVRDLKLSERKTPDDGDGSTGTLSVPKFGRKKVAWC</sequence>
<reference evidence="6" key="2">
    <citation type="submission" date="2020-05" db="UniProtKB">
        <authorList>
            <consortium name="EnsemblMetazoa"/>
        </authorList>
    </citation>
    <scope>IDENTIFICATION</scope>
    <source>
        <strain evidence="6">LVP_AGWG</strain>
    </source>
</reference>
<dbReference type="InterPro" id="IPR043596">
    <property type="entry name" value="CFAP53/TCHP"/>
</dbReference>